<sequence>MNLSDEARVVTRSRILAALGLGAAAVVVAGCGGTGPPVGAGSGGPGVGGYNFSRLTCSAPGSLPGRTVTVMLADAGMMSMMNGPAPMGARMLLRAVPATVPAGQVSFVAENVGWRTHELVVLPLQPGYAAGRRVSGSDGKVDESGSLGEASASCAAGAGDGLASGTVGWISVTLPPGRYELVCNQPNHYIDGMRQELDVTSG</sequence>
<evidence type="ECO:0000313" key="3">
    <source>
        <dbReference type="Proteomes" id="UP000820669"/>
    </source>
</evidence>
<gene>
    <name evidence="2" type="ORF">HF526_26885</name>
</gene>
<keyword evidence="1" id="KW-0479">Metal-binding</keyword>
<dbReference type="SUPFAM" id="SSF49503">
    <property type="entry name" value="Cupredoxins"/>
    <property type="match status" value="1"/>
</dbReference>
<dbReference type="EMBL" id="JAAXLA010000068">
    <property type="protein sequence ID" value="NMI00902.1"/>
    <property type="molecule type" value="Genomic_DNA"/>
</dbReference>
<accession>A0ABX1SH59</accession>
<keyword evidence="3" id="KW-1185">Reference proteome</keyword>
<protein>
    <recommendedName>
        <fullName evidence="4">Cupredoxin-like copper-binding protein</fullName>
    </recommendedName>
</protein>
<evidence type="ECO:0000313" key="2">
    <source>
        <dbReference type="EMBL" id="NMI00902.1"/>
    </source>
</evidence>
<dbReference type="PROSITE" id="PS00079">
    <property type="entry name" value="MULTICOPPER_OXIDASE1"/>
    <property type="match status" value="1"/>
</dbReference>
<dbReference type="Gene3D" id="2.60.40.420">
    <property type="entry name" value="Cupredoxins - blue copper proteins"/>
    <property type="match status" value="1"/>
</dbReference>
<dbReference type="InterPro" id="IPR008972">
    <property type="entry name" value="Cupredoxin"/>
</dbReference>
<reference evidence="2 3" key="1">
    <citation type="submission" date="2020-04" db="EMBL/GenBank/DDBJ databases">
        <authorList>
            <person name="Klaysubun C."/>
            <person name="Duangmal K."/>
            <person name="Lipun K."/>
        </authorList>
    </citation>
    <scope>NUCLEOTIDE SEQUENCE [LARGE SCALE GENOMIC DNA]</scope>
    <source>
        <strain evidence="2 3">K10HN5</strain>
    </source>
</reference>
<proteinExistence type="predicted"/>
<evidence type="ECO:0008006" key="4">
    <source>
        <dbReference type="Google" id="ProtNLM"/>
    </source>
</evidence>
<organism evidence="2 3">
    <name type="scientific">Pseudonocardia acidicola</name>
    <dbReference type="NCBI Taxonomy" id="2724939"/>
    <lineage>
        <taxon>Bacteria</taxon>
        <taxon>Bacillati</taxon>
        <taxon>Actinomycetota</taxon>
        <taxon>Actinomycetes</taxon>
        <taxon>Pseudonocardiales</taxon>
        <taxon>Pseudonocardiaceae</taxon>
        <taxon>Pseudonocardia</taxon>
    </lineage>
</organism>
<comment type="caution">
    <text evidence="2">The sequence shown here is derived from an EMBL/GenBank/DDBJ whole genome shotgun (WGS) entry which is preliminary data.</text>
</comment>
<name>A0ABX1SH59_9PSEU</name>
<dbReference type="InterPro" id="IPR033138">
    <property type="entry name" value="Cu_oxidase_CS"/>
</dbReference>
<evidence type="ECO:0000256" key="1">
    <source>
        <dbReference type="ARBA" id="ARBA00022723"/>
    </source>
</evidence>
<dbReference type="Proteomes" id="UP000820669">
    <property type="component" value="Unassembled WGS sequence"/>
</dbReference>